<dbReference type="Proteomes" id="UP000191418">
    <property type="component" value="Unassembled WGS sequence"/>
</dbReference>
<comment type="caution">
    <text evidence="1">The sequence shown here is derived from an EMBL/GenBank/DDBJ whole genome shotgun (WGS) entry which is preliminary data.</text>
</comment>
<dbReference type="EMBL" id="MTSM01000026">
    <property type="protein sequence ID" value="OPX54412.1"/>
    <property type="molecule type" value="Genomic_DNA"/>
</dbReference>
<sequence>MFKKLLATVGIGGAKVDTILTSELLSPGDNFSANIVITGGDTEQTISGLDLALMTRVKVKRDETDMIANQRIAQWRIADSFVINAGETKTIPFSAQLPYETPISANGARNNQTKVWISTGLNIDMAIDASDKDPLNIIATSIQNKVLQAMDLCGYSLVKADVEEGQLRGNGFVSSIGCYQELEFKPNKFALFGLNEVEVSFVATPQVTHVLLELDRNFGGDSYRSMSLDNGLSQDQVTAQIKNFLG</sequence>
<dbReference type="PANTHER" id="PTHR40053:SF1">
    <property type="entry name" value="SPORULATION-CONTROL PROTEIN SPO0M"/>
    <property type="match status" value="1"/>
</dbReference>
<accession>A0A1T4S771</accession>
<name>A0A1T4S771_9GAMM</name>
<protein>
    <recommendedName>
        <fullName evidence="3">Sporulation control protein Spo0M</fullName>
    </recommendedName>
</protein>
<dbReference type="AlphaFoldDB" id="A0A1T4S771"/>
<dbReference type="Pfam" id="PF07070">
    <property type="entry name" value="Spo0M"/>
    <property type="match status" value="1"/>
</dbReference>
<dbReference type="OrthoDB" id="2351239at2"/>
<evidence type="ECO:0008006" key="3">
    <source>
        <dbReference type="Google" id="ProtNLM"/>
    </source>
</evidence>
<dbReference type="STRING" id="64969.SAMN02745127_02807"/>
<evidence type="ECO:0000313" key="2">
    <source>
        <dbReference type="Proteomes" id="UP000191418"/>
    </source>
</evidence>
<keyword evidence="2" id="KW-1185">Reference proteome</keyword>
<proteinExistence type="predicted"/>
<evidence type="ECO:0000313" key="1">
    <source>
        <dbReference type="EMBL" id="OPX54412.1"/>
    </source>
</evidence>
<organism evidence="1 2">
    <name type="scientific">Oceanospirillum multiglobuliferum</name>
    <dbReference type="NCBI Taxonomy" id="64969"/>
    <lineage>
        <taxon>Bacteria</taxon>
        <taxon>Pseudomonadati</taxon>
        <taxon>Pseudomonadota</taxon>
        <taxon>Gammaproteobacteria</taxon>
        <taxon>Oceanospirillales</taxon>
        <taxon>Oceanospirillaceae</taxon>
        <taxon>Oceanospirillum</taxon>
    </lineage>
</organism>
<gene>
    <name evidence="1" type="ORF">BTE48_14365</name>
</gene>
<dbReference type="PANTHER" id="PTHR40053">
    <property type="entry name" value="SPORULATION-CONTROL PROTEIN SPO0M"/>
    <property type="match status" value="1"/>
</dbReference>
<reference evidence="1 2" key="1">
    <citation type="submission" date="2017-01" db="EMBL/GenBank/DDBJ databases">
        <title>Genome Sequencing of a Marine Spirillum, Oceanospirillum multiglobuliferum ATCC 33336, from Japan.</title>
        <authorList>
            <person name="Carney J.G."/>
            <person name="Trachtenberg A.M."/>
            <person name="Rheaume B.A."/>
            <person name="Linnane J.D."/>
            <person name="Pitts N.L."/>
            <person name="Mykles D.L."/>
            <person name="Maclea K.S."/>
        </authorList>
    </citation>
    <scope>NUCLEOTIDE SEQUENCE [LARGE SCALE GENOMIC DNA]</scope>
    <source>
        <strain evidence="1 2">ATCC 33336</strain>
    </source>
</reference>
<dbReference type="InterPro" id="IPR009776">
    <property type="entry name" value="Spore_0_M"/>
</dbReference>
<dbReference type="RefSeq" id="WP_078746334.1">
    <property type="nucleotide sequence ID" value="NZ_FUXG01000025.1"/>
</dbReference>